<comment type="caution">
    <text evidence="9">The sequence shown here is derived from an EMBL/GenBank/DDBJ whole genome shotgun (WGS) entry which is preliminary data.</text>
</comment>
<evidence type="ECO:0000256" key="6">
    <source>
        <dbReference type="ARBA" id="ARBA00022917"/>
    </source>
</evidence>
<keyword evidence="5 7" id="KW-0067">ATP-binding</keyword>
<dbReference type="HAMAP" id="MF_00120">
    <property type="entry name" value="GatA"/>
    <property type="match status" value="1"/>
</dbReference>
<evidence type="ECO:0000313" key="10">
    <source>
        <dbReference type="Proteomes" id="UP000434850"/>
    </source>
</evidence>
<dbReference type="GO" id="GO:0005524">
    <property type="term" value="F:ATP binding"/>
    <property type="evidence" value="ECO:0007669"/>
    <property type="project" value="UniProtKB-KW"/>
</dbReference>
<sequence>MGKMYTTLIEIQHDLKSGTVTVKDLVNTYLANIKQYAHLNAYNEVFEEEAIAQANSLDLRLQSNETTGRLAGMVIAIKDNICYKGHEVTASSKILHGFKSIFSSTVVERLLAEDAIIIGRCNCDEFAMGGANENSYYGPVKNMADESRVPGGSSGGSAVAVQAGMCHAAIGTDTGGSIRQPASFCGVVGLKPTYGRVSRHGIIAYASSFDQPGPITRSVEDAALILEVIAGADDYDSTASRKPVERYSAVKINTDQKRKIAYIKEVFDSEGLDAEVKQTLLAAIEQLKADGHTVEPVSFEYLDYVVPTYYILTMAEASSNLARYDGVHYGYRSANATDLTSTYKRSRSEGFGTEVKRRIMLGTFVLSAGYYDAYYAKAQKVRRLIKERTDEILKRYDFILTPTAPEPAFKIGRTDIDPVVTYLEDIFTVQASLAGVPAISLPVQNNSKNLPLGLQLVTKAFAEADLLNFATYFAGLRKS</sequence>
<evidence type="ECO:0000256" key="4">
    <source>
        <dbReference type="ARBA" id="ARBA00022741"/>
    </source>
</evidence>
<dbReference type="NCBIfam" id="TIGR00132">
    <property type="entry name" value="gatA"/>
    <property type="match status" value="1"/>
</dbReference>
<evidence type="ECO:0000256" key="7">
    <source>
        <dbReference type="HAMAP-Rule" id="MF_00120"/>
    </source>
</evidence>
<dbReference type="Proteomes" id="UP000434850">
    <property type="component" value="Unassembled WGS sequence"/>
</dbReference>
<dbReference type="Pfam" id="PF01425">
    <property type="entry name" value="Amidase"/>
    <property type="match status" value="1"/>
</dbReference>
<dbReference type="EC" id="6.3.5.7" evidence="7"/>
<gene>
    <name evidence="7 9" type="primary">gatA</name>
    <name evidence="9" type="ORF">GO816_14695</name>
</gene>
<evidence type="ECO:0000256" key="1">
    <source>
        <dbReference type="ARBA" id="ARBA00011123"/>
    </source>
</evidence>
<evidence type="ECO:0000256" key="2">
    <source>
        <dbReference type="ARBA" id="ARBA00014428"/>
    </source>
</evidence>
<accession>A0A6I4IB96</accession>
<evidence type="ECO:0000256" key="3">
    <source>
        <dbReference type="ARBA" id="ARBA00022598"/>
    </source>
</evidence>
<name>A0A6I4IB96_9SPHI</name>
<evidence type="ECO:0000313" key="9">
    <source>
        <dbReference type="EMBL" id="MVN92382.1"/>
    </source>
</evidence>
<dbReference type="InterPro" id="IPR004412">
    <property type="entry name" value="GatA"/>
</dbReference>
<dbReference type="OrthoDB" id="9811471at2"/>
<dbReference type="PANTHER" id="PTHR11895">
    <property type="entry name" value="TRANSAMIDASE"/>
    <property type="match status" value="1"/>
</dbReference>
<feature type="active site" description="Charge relay system" evidence="7">
    <location>
        <position position="153"/>
    </location>
</feature>
<feature type="active site" description="Charge relay system" evidence="7">
    <location>
        <position position="78"/>
    </location>
</feature>
<keyword evidence="4 7" id="KW-0547">Nucleotide-binding</keyword>
<dbReference type="SUPFAM" id="SSF75304">
    <property type="entry name" value="Amidase signature (AS) enzymes"/>
    <property type="match status" value="1"/>
</dbReference>
<protein>
    <recommendedName>
        <fullName evidence="2 7">Glutamyl-tRNA(Gln) amidotransferase subunit A</fullName>
        <shortName evidence="7">Glu-ADT subunit A</shortName>
        <ecNumber evidence="7">6.3.5.7</ecNumber>
    </recommendedName>
</protein>
<comment type="similarity">
    <text evidence="7">Belongs to the amidase family. GatA subfamily.</text>
</comment>
<evidence type="ECO:0000256" key="5">
    <source>
        <dbReference type="ARBA" id="ARBA00022840"/>
    </source>
</evidence>
<dbReference type="InterPro" id="IPR000120">
    <property type="entry name" value="Amidase"/>
</dbReference>
<proteinExistence type="inferred from homology"/>
<dbReference type="PANTHER" id="PTHR11895:SF7">
    <property type="entry name" value="GLUTAMYL-TRNA(GLN) AMIDOTRANSFERASE SUBUNIT A, MITOCHONDRIAL"/>
    <property type="match status" value="1"/>
</dbReference>
<reference evidence="9 10" key="1">
    <citation type="submission" date="2019-12" db="EMBL/GenBank/DDBJ databases">
        <title>Mucilaginibacter sp. HME9299 genome sequencing and assembly.</title>
        <authorList>
            <person name="Kang H."/>
            <person name="Kim H."/>
            <person name="Joh K."/>
        </authorList>
    </citation>
    <scope>NUCLEOTIDE SEQUENCE [LARGE SCALE GENOMIC DNA]</scope>
    <source>
        <strain evidence="9 10">HME9299</strain>
    </source>
</reference>
<keyword evidence="6 7" id="KW-0648">Protein biosynthesis</keyword>
<dbReference type="GO" id="GO:0016740">
    <property type="term" value="F:transferase activity"/>
    <property type="evidence" value="ECO:0007669"/>
    <property type="project" value="UniProtKB-KW"/>
</dbReference>
<comment type="subunit">
    <text evidence="1 7">Heterotrimer of A, B and C subunits.</text>
</comment>
<dbReference type="GO" id="GO:0050567">
    <property type="term" value="F:glutaminyl-tRNA synthase (glutamine-hydrolyzing) activity"/>
    <property type="evidence" value="ECO:0007669"/>
    <property type="project" value="UniProtKB-UniRule"/>
</dbReference>
<evidence type="ECO:0000259" key="8">
    <source>
        <dbReference type="Pfam" id="PF01425"/>
    </source>
</evidence>
<comment type="catalytic activity">
    <reaction evidence="7">
        <text>L-glutamyl-tRNA(Gln) + L-glutamine + ATP + H2O = L-glutaminyl-tRNA(Gln) + L-glutamate + ADP + phosphate + H(+)</text>
        <dbReference type="Rhea" id="RHEA:17521"/>
        <dbReference type="Rhea" id="RHEA-COMP:9681"/>
        <dbReference type="Rhea" id="RHEA-COMP:9684"/>
        <dbReference type="ChEBI" id="CHEBI:15377"/>
        <dbReference type="ChEBI" id="CHEBI:15378"/>
        <dbReference type="ChEBI" id="CHEBI:29985"/>
        <dbReference type="ChEBI" id="CHEBI:30616"/>
        <dbReference type="ChEBI" id="CHEBI:43474"/>
        <dbReference type="ChEBI" id="CHEBI:58359"/>
        <dbReference type="ChEBI" id="CHEBI:78520"/>
        <dbReference type="ChEBI" id="CHEBI:78521"/>
        <dbReference type="ChEBI" id="CHEBI:456216"/>
        <dbReference type="EC" id="6.3.5.7"/>
    </reaction>
</comment>
<dbReference type="RefSeq" id="WP_157542699.1">
    <property type="nucleotide sequence ID" value="NZ_WQLA01000006.1"/>
</dbReference>
<keyword evidence="9" id="KW-0808">Transferase</keyword>
<feature type="active site" description="Acyl-ester intermediate" evidence="7">
    <location>
        <position position="177"/>
    </location>
</feature>
<dbReference type="AlphaFoldDB" id="A0A6I4IB96"/>
<dbReference type="GO" id="GO:0030956">
    <property type="term" value="C:glutamyl-tRNA(Gln) amidotransferase complex"/>
    <property type="evidence" value="ECO:0007669"/>
    <property type="project" value="InterPro"/>
</dbReference>
<keyword evidence="3 7" id="KW-0436">Ligase</keyword>
<dbReference type="EMBL" id="WQLA01000006">
    <property type="protein sequence ID" value="MVN92382.1"/>
    <property type="molecule type" value="Genomic_DNA"/>
</dbReference>
<dbReference type="InterPro" id="IPR036928">
    <property type="entry name" value="AS_sf"/>
</dbReference>
<organism evidence="9 10">
    <name type="scientific">Mucilaginibacter aquatilis</name>
    <dbReference type="NCBI Taxonomy" id="1517760"/>
    <lineage>
        <taxon>Bacteria</taxon>
        <taxon>Pseudomonadati</taxon>
        <taxon>Bacteroidota</taxon>
        <taxon>Sphingobacteriia</taxon>
        <taxon>Sphingobacteriales</taxon>
        <taxon>Sphingobacteriaceae</taxon>
        <taxon>Mucilaginibacter</taxon>
    </lineage>
</organism>
<comment type="function">
    <text evidence="7">Allows the formation of correctly charged Gln-tRNA(Gln) through the transamidation of misacylated Glu-tRNA(Gln) in organisms which lack glutaminyl-tRNA synthetase. The reaction takes place in the presence of glutamine and ATP through an activated gamma-phospho-Glu-tRNA(Gln).</text>
</comment>
<dbReference type="Gene3D" id="3.90.1300.10">
    <property type="entry name" value="Amidase signature (AS) domain"/>
    <property type="match status" value="1"/>
</dbReference>
<keyword evidence="10" id="KW-1185">Reference proteome</keyword>
<dbReference type="GO" id="GO:0006412">
    <property type="term" value="P:translation"/>
    <property type="evidence" value="ECO:0007669"/>
    <property type="project" value="UniProtKB-UniRule"/>
</dbReference>
<feature type="domain" description="Amidase" evidence="8">
    <location>
        <begin position="24"/>
        <end position="467"/>
    </location>
</feature>
<dbReference type="InterPro" id="IPR023631">
    <property type="entry name" value="Amidase_dom"/>
</dbReference>